<keyword evidence="2" id="KW-1185">Reference proteome</keyword>
<dbReference type="Pfam" id="PF13830">
    <property type="entry name" value="DUF4192"/>
    <property type="match status" value="1"/>
</dbReference>
<protein>
    <recommendedName>
        <fullName evidence="3">DUF4192 family protein</fullName>
    </recommendedName>
</protein>
<sequence>MTTPSDVLRITDAAGILAAIPHQLRFQPAESLVVVLATDDHWLATARVDLPAPDAGGVTEFDYFEAVADKVTAVSSMTRVFLAAYSERSDAARLVAAAAHSFVDHDVRVVDTWLVTAEAWFTLTCFHGECQRGYCEFAEAQKLELINLHEAHLHNIVRGSAPTEGPVVPSSRVIWQRRDAVRRHVAEFVQQGVFDFERAEILLLWLEYQELPLMTSLVRLQERPEVLGRLLASLHDIHVRDAVMTSFLVSDGDVRHFASLMPYDLAEDCTYLDAMATTSALGSGTPRWDRVDRCAELAQEMLSAAEGRELTALLSILSWVDWMRGRGSSALAIAQQALKNDENYSLASLMEDIVASGYQPHWVTEPGQAWRGNK</sequence>
<evidence type="ECO:0000313" key="2">
    <source>
        <dbReference type="Proteomes" id="UP000523863"/>
    </source>
</evidence>
<reference evidence="1 2" key="1">
    <citation type="submission" date="2020-08" db="EMBL/GenBank/DDBJ databases">
        <title>Sequencing the genomes of 1000 actinobacteria strains.</title>
        <authorList>
            <person name="Klenk H.-P."/>
        </authorList>
    </citation>
    <scope>NUCLEOTIDE SEQUENCE [LARGE SCALE GENOMIC DNA]</scope>
    <source>
        <strain evidence="1 2">DSM 23694</strain>
    </source>
</reference>
<gene>
    <name evidence="1" type="ORF">BKA12_000386</name>
</gene>
<evidence type="ECO:0000313" key="1">
    <source>
        <dbReference type="EMBL" id="MBB5597306.1"/>
    </source>
</evidence>
<dbReference type="InterPro" id="IPR025447">
    <property type="entry name" value="DUF4192"/>
</dbReference>
<comment type="caution">
    <text evidence="1">The sequence shown here is derived from an EMBL/GenBank/DDBJ whole genome shotgun (WGS) entry which is preliminary data.</text>
</comment>
<dbReference type="Proteomes" id="UP000523863">
    <property type="component" value="Unassembled WGS sequence"/>
</dbReference>
<dbReference type="RefSeq" id="WP_183640273.1">
    <property type="nucleotide sequence ID" value="NZ_JACHBL010000001.1"/>
</dbReference>
<accession>A0A7W9DAR4</accession>
<proteinExistence type="predicted"/>
<dbReference type="EMBL" id="JACHBL010000001">
    <property type="protein sequence ID" value="MBB5597306.1"/>
    <property type="molecule type" value="Genomic_DNA"/>
</dbReference>
<evidence type="ECO:0008006" key="3">
    <source>
        <dbReference type="Google" id="ProtNLM"/>
    </source>
</evidence>
<name>A0A7W9DAR4_9MICC</name>
<dbReference type="AlphaFoldDB" id="A0A7W9DAR4"/>
<organism evidence="1 2">
    <name type="scientific">Neomicrococcus lactis</name>
    <dbReference type="NCBI Taxonomy" id="732241"/>
    <lineage>
        <taxon>Bacteria</taxon>
        <taxon>Bacillati</taxon>
        <taxon>Actinomycetota</taxon>
        <taxon>Actinomycetes</taxon>
        <taxon>Micrococcales</taxon>
        <taxon>Micrococcaceae</taxon>
        <taxon>Neomicrococcus</taxon>
    </lineage>
</organism>